<feature type="domain" description="DNA-directed DNA polymerase family A palm" evidence="21">
    <location>
        <begin position="689"/>
        <end position="895"/>
    </location>
</feature>
<dbReference type="FunFam" id="1.10.150.20:FF:000002">
    <property type="entry name" value="DNA polymerase I"/>
    <property type="match status" value="1"/>
</dbReference>
<evidence type="ECO:0000256" key="8">
    <source>
        <dbReference type="ARBA" id="ARBA00022722"/>
    </source>
</evidence>
<evidence type="ECO:0000256" key="4">
    <source>
        <dbReference type="ARBA" id="ARBA00020311"/>
    </source>
</evidence>
<dbReference type="EC" id="2.7.7.7" evidence="3 17"/>
<accession>A0A845SMT7</accession>
<dbReference type="Gene3D" id="3.30.420.10">
    <property type="entry name" value="Ribonuclease H-like superfamily/Ribonuclease H"/>
    <property type="match status" value="1"/>
</dbReference>
<evidence type="ECO:0000259" key="20">
    <source>
        <dbReference type="SMART" id="SM00475"/>
    </source>
</evidence>
<dbReference type="EMBL" id="WUBS01000014">
    <property type="protein sequence ID" value="NDL64712.1"/>
    <property type="molecule type" value="Genomic_DNA"/>
</dbReference>
<evidence type="ECO:0000256" key="1">
    <source>
        <dbReference type="ARBA" id="ARBA00007705"/>
    </source>
</evidence>
<dbReference type="InterPro" id="IPR019760">
    <property type="entry name" value="DNA-dir_DNA_pol_A_CS"/>
</dbReference>
<dbReference type="InterPro" id="IPR001098">
    <property type="entry name" value="DNA-dir_DNA_pol_A_palm_dom"/>
</dbReference>
<dbReference type="Gene3D" id="3.40.50.1010">
    <property type="entry name" value="5'-nuclease"/>
    <property type="match status" value="1"/>
</dbReference>
<keyword evidence="9 18" id="KW-0227">DNA damage</keyword>
<reference evidence="22 23" key="1">
    <citation type="submission" date="2019-12" db="EMBL/GenBank/DDBJ databases">
        <authorList>
            <person name="Lee S.D."/>
        </authorList>
    </citation>
    <scope>NUCLEOTIDE SEQUENCE [LARGE SCALE GENOMIC DNA]</scope>
    <source>
        <strain evidence="22 23">SAP-6</strain>
    </source>
</reference>
<dbReference type="AlphaFoldDB" id="A0A845SMT7"/>
<dbReference type="SUPFAM" id="SSF53098">
    <property type="entry name" value="Ribonuclease H-like"/>
    <property type="match status" value="1"/>
</dbReference>
<dbReference type="PANTHER" id="PTHR10133">
    <property type="entry name" value="DNA POLYMERASE I"/>
    <property type="match status" value="1"/>
</dbReference>
<dbReference type="GO" id="GO:0003677">
    <property type="term" value="F:DNA binding"/>
    <property type="evidence" value="ECO:0007669"/>
    <property type="project" value="UniProtKB-UniRule"/>
</dbReference>
<comment type="similarity">
    <text evidence="1 18">Belongs to the DNA polymerase type-A family.</text>
</comment>
<comment type="function">
    <text evidence="16">In addition to polymerase activity, this DNA polymerase exhibits 3'-5' and 5'-3' exonuclease activity. It is able to utilize nicked circular duplex DNA as a template and can unwind the parental DNA strand from its template.</text>
</comment>
<dbReference type="InterPro" id="IPR043502">
    <property type="entry name" value="DNA/RNA_pol_sf"/>
</dbReference>
<dbReference type="GO" id="GO:0003887">
    <property type="term" value="F:DNA-directed DNA polymerase activity"/>
    <property type="evidence" value="ECO:0007669"/>
    <property type="project" value="UniProtKB-UniRule"/>
</dbReference>
<dbReference type="GO" id="GO:0008408">
    <property type="term" value="F:3'-5' exonuclease activity"/>
    <property type="evidence" value="ECO:0007669"/>
    <property type="project" value="UniProtKB-UniRule"/>
</dbReference>
<evidence type="ECO:0000256" key="6">
    <source>
        <dbReference type="ARBA" id="ARBA00022695"/>
    </source>
</evidence>
<keyword evidence="13 18" id="KW-0238">DNA-binding</keyword>
<dbReference type="CDD" id="cd08637">
    <property type="entry name" value="DNA_pol_A_pol_I_C"/>
    <property type="match status" value="1"/>
</dbReference>
<evidence type="ECO:0000256" key="3">
    <source>
        <dbReference type="ARBA" id="ARBA00012417"/>
    </source>
</evidence>
<keyword evidence="7 18" id="KW-0235">DNA replication</keyword>
<evidence type="ECO:0000256" key="18">
    <source>
        <dbReference type="RuleBase" id="RU004460"/>
    </source>
</evidence>
<dbReference type="RefSeq" id="WP_162367428.1">
    <property type="nucleotide sequence ID" value="NZ_WUBS01000014.1"/>
</dbReference>
<dbReference type="SUPFAM" id="SSF56672">
    <property type="entry name" value="DNA/RNA polymerases"/>
    <property type="match status" value="1"/>
</dbReference>
<keyword evidence="8" id="KW-0540">Nuclease</keyword>
<dbReference type="InterPro" id="IPR002298">
    <property type="entry name" value="DNA_polymerase_A"/>
</dbReference>
<dbReference type="NCBIfam" id="NF004397">
    <property type="entry name" value="PRK05755.1"/>
    <property type="match status" value="1"/>
</dbReference>
<dbReference type="CDD" id="cd06139">
    <property type="entry name" value="DNA_polA_I_Ecoli_like_exo"/>
    <property type="match status" value="1"/>
</dbReference>
<evidence type="ECO:0000256" key="12">
    <source>
        <dbReference type="ARBA" id="ARBA00022932"/>
    </source>
</evidence>
<dbReference type="GO" id="GO:0006261">
    <property type="term" value="P:DNA-templated DNA replication"/>
    <property type="evidence" value="ECO:0007669"/>
    <property type="project" value="UniProtKB-UniRule"/>
</dbReference>
<dbReference type="PANTHER" id="PTHR10133:SF27">
    <property type="entry name" value="DNA POLYMERASE NU"/>
    <property type="match status" value="1"/>
</dbReference>
<evidence type="ECO:0000256" key="14">
    <source>
        <dbReference type="ARBA" id="ARBA00023204"/>
    </source>
</evidence>
<evidence type="ECO:0000313" key="22">
    <source>
        <dbReference type="EMBL" id="NDL64712.1"/>
    </source>
</evidence>
<evidence type="ECO:0000256" key="13">
    <source>
        <dbReference type="ARBA" id="ARBA00023125"/>
    </source>
</evidence>
<dbReference type="SMART" id="SM00482">
    <property type="entry name" value="POLAc"/>
    <property type="match status" value="1"/>
</dbReference>
<dbReference type="CDD" id="cd09898">
    <property type="entry name" value="H3TH_53EXO"/>
    <property type="match status" value="1"/>
</dbReference>
<dbReference type="Pfam" id="PF02739">
    <property type="entry name" value="5_3_exonuc_N"/>
    <property type="match status" value="1"/>
</dbReference>
<dbReference type="InterPro" id="IPR029060">
    <property type="entry name" value="PIN-like_dom_sf"/>
</dbReference>
<keyword evidence="6 18" id="KW-0548">Nucleotidyltransferase</keyword>
<dbReference type="NCBIfam" id="TIGR00593">
    <property type="entry name" value="pola"/>
    <property type="match status" value="1"/>
</dbReference>
<keyword evidence="14 18" id="KW-0234">DNA repair</keyword>
<dbReference type="Gene3D" id="3.30.70.370">
    <property type="match status" value="1"/>
</dbReference>
<keyword evidence="10 18" id="KW-0378">Hydrolase</keyword>
<dbReference type="InterPro" id="IPR008918">
    <property type="entry name" value="HhH2"/>
</dbReference>
<gene>
    <name evidence="18 22" type="primary">polA</name>
    <name evidence="22" type="ORF">GRH90_18420</name>
</gene>
<dbReference type="InterPro" id="IPR018320">
    <property type="entry name" value="DNA_polymerase_1"/>
</dbReference>
<evidence type="ECO:0000256" key="10">
    <source>
        <dbReference type="ARBA" id="ARBA00022801"/>
    </source>
</evidence>
<keyword evidence="5 18" id="KW-0808">Transferase</keyword>
<dbReference type="InterPro" id="IPR036279">
    <property type="entry name" value="5-3_exonuclease_C_sf"/>
</dbReference>
<evidence type="ECO:0000256" key="11">
    <source>
        <dbReference type="ARBA" id="ARBA00022839"/>
    </source>
</evidence>
<dbReference type="Pfam" id="PF01367">
    <property type="entry name" value="5_3_exonuc"/>
    <property type="match status" value="1"/>
</dbReference>
<dbReference type="InterPro" id="IPR036397">
    <property type="entry name" value="RNaseH_sf"/>
</dbReference>
<dbReference type="Proteomes" id="UP000461443">
    <property type="component" value="Unassembled WGS sequence"/>
</dbReference>
<dbReference type="InterPro" id="IPR020046">
    <property type="entry name" value="5-3_exonucl_a-hlix_arch_N"/>
</dbReference>
<keyword evidence="23" id="KW-1185">Reference proteome</keyword>
<dbReference type="SMART" id="SM00279">
    <property type="entry name" value="HhH2"/>
    <property type="match status" value="1"/>
</dbReference>
<evidence type="ECO:0000256" key="16">
    <source>
        <dbReference type="ARBA" id="ARBA00060162"/>
    </source>
</evidence>
<comment type="catalytic activity">
    <reaction evidence="15 18">
        <text>DNA(n) + a 2'-deoxyribonucleoside 5'-triphosphate = DNA(n+1) + diphosphate</text>
        <dbReference type="Rhea" id="RHEA:22508"/>
        <dbReference type="Rhea" id="RHEA-COMP:17339"/>
        <dbReference type="Rhea" id="RHEA-COMP:17340"/>
        <dbReference type="ChEBI" id="CHEBI:33019"/>
        <dbReference type="ChEBI" id="CHEBI:61560"/>
        <dbReference type="ChEBI" id="CHEBI:173112"/>
        <dbReference type="EC" id="2.7.7.7"/>
    </reaction>
</comment>
<evidence type="ECO:0000256" key="5">
    <source>
        <dbReference type="ARBA" id="ARBA00022679"/>
    </source>
</evidence>
<dbReference type="PROSITE" id="PS00447">
    <property type="entry name" value="DNA_POLYMERASE_A"/>
    <property type="match status" value="1"/>
</dbReference>
<dbReference type="InterPro" id="IPR002562">
    <property type="entry name" value="3'-5'_exonuclease_dom"/>
</dbReference>
<dbReference type="InterPro" id="IPR012337">
    <property type="entry name" value="RNaseH-like_sf"/>
</dbReference>
<protein>
    <recommendedName>
        <fullName evidence="4 17">DNA polymerase I</fullName>
        <ecNumber evidence="3 17">2.7.7.7</ecNumber>
    </recommendedName>
</protein>
<keyword evidence="12 18" id="KW-0239">DNA-directed DNA polymerase</keyword>
<evidence type="ECO:0000259" key="19">
    <source>
        <dbReference type="SMART" id="SM00474"/>
    </source>
</evidence>
<organism evidence="22 23">
    <name type="scientific">Acerihabitans arboris</name>
    <dbReference type="NCBI Taxonomy" id="2691583"/>
    <lineage>
        <taxon>Bacteria</taxon>
        <taxon>Pseudomonadati</taxon>
        <taxon>Pseudomonadota</taxon>
        <taxon>Gammaproteobacteria</taxon>
        <taxon>Enterobacterales</taxon>
        <taxon>Pectobacteriaceae</taxon>
        <taxon>Acerihabitans</taxon>
    </lineage>
</organism>
<dbReference type="InterPro" id="IPR002421">
    <property type="entry name" value="5-3_exonuclease"/>
</dbReference>
<evidence type="ECO:0000256" key="9">
    <source>
        <dbReference type="ARBA" id="ARBA00022763"/>
    </source>
</evidence>
<dbReference type="FunFam" id="3.30.420.10:FF:000026">
    <property type="entry name" value="DNA polymerase I"/>
    <property type="match status" value="1"/>
</dbReference>
<comment type="caution">
    <text evidence="22">The sequence shown here is derived from an EMBL/GenBank/DDBJ whole genome shotgun (WGS) entry which is preliminary data.</text>
</comment>
<evidence type="ECO:0000256" key="15">
    <source>
        <dbReference type="ARBA" id="ARBA00049244"/>
    </source>
</evidence>
<dbReference type="Gene3D" id="1.20.1060.10">
    <property type="entry name" value="Taq DNA Polymerase, Chain T, domain 4"/>
    <property type="match status" value="1"/>
</dbReference>
<dbReference type="Pfam" id="PF00476">
    <property type="entry name" value="DNA_pol_A"/>
    <property type="match status" value="1"/>
</dbReference>
<evidence type="ECO:0000313" key="23">
    <source>
        <dbReference type="Proteomes" id="UP000461443"/>
    </source>
</evidence>
<dbReference type="PRINTS" id="PR00868">
    <property type="entry name" value="DNAPOLI"/>
</dbReference>
<dbReference type="CDD" id="cd09859">
    <property type="entry name" value="PIN_53EXO"/>
    <property type="match status" value="1"/>
</dbReference>
<evidence type="ECO:0000259" key="21">
    <source>
        <dbReference type="SMART" id="SM00482"/>
    </source>
</evidence>
<dbReference type="SUPFAM" id="SSF88723">
    <property type="entry name" value="PIN domain-like"/>
    <property type="match status" value="1"/>
</dbReference>
<dbReference type="SUPFAM" id="SSF47807">
    <property type="entry name" value="5' to 3' exonuclease, C-terminal subdomain"/>
    <property type="match status" value="1"/>
</dbReference>
<evidence type="ECO:0000256" key="7">
    <source>
        <dbReference type="ARBA" id="ARBA00022705"/>
    </source>
</evidence>
<dbReference type="GO" id="GO:0006302">
    <property type="term" value="P:double-strand break repair"/>
    <property type="evidence" value="ECO:0007669"/>
    <property type="project" value="TreeGrafter"/>
</dbReference>
<feature type="domain" description="5'-3' exonuclease" evidence="20">
    <location>
        <begin position="7"/>
        <end position="268"/>
    </location>
</feature>
<evidence type="ECO:0000256" key="2">
    <source>
        <dbReference type="ARBA" id="ARBA00011541"/>
    </source>
</evidence>
<dbReference type="Pfam" id="PF01612">
    <property type="entry name" value="DNA_pol_A_exo1"/>
    <property type="match status" value="1"/>
</dbReference>
<comment type="subunit">
    <text evidence="2">Single-chain monomer with multiple functions.</text>
</comment>
<dbReference type="InterPro" id="IPR020045">
    <property type="entry name" value="DNA_polI_H3TH"/>
</dbReference>
<evidence type="ECO:0000256" key="17">
    <source>
        <dbReference type="NCBIfam" id="TIGR00593"/>
    </source>
</evidence>
<proteinExistence type="inferred from homology"/>
<name>A0A845SMT7_9GAMM</name>
<keyword evidence="11 18" id="KW-0269">Exonuclease</keyword>
<feature type="domain" description="3'-5' exonuclease" evidence="19">
    <location>
        <begin position="333"/>
        <end position="520"/>
    </location>
</feature>
<dbReference type="FunFam" id="1.20.1060.10:FF:000001">
    <property type="entry name" value="DNA polymerase I"/>
    <property type="match status" value="1"/>
</dbReference>
<sequence length="931" mass="103141">MAHIADNPLILVDGSSYLYRAYHAFPPLTNGAGEPTGAMYGVLNMLKSLLTQYKPSHVAVVFDAKGKTFRDELFEHYKAHRPSMPDDLRSQIEPLHSMVKAMGLPLLAVSGVEADDVIGTLALEAARAGREVLISTGDKDMAQLVSPTITLINTMSNTILGPEEVREKFGVPPELIIDYLALMGDSSDNIPGVPGVGEKTAQALLQGLGSLDNIYSDLTSVGGLSFRGAKTMAPKLEQNKELAYLSYQLATIKTDVPLDLPFDQLTVTEPDAAALQLLFTKYEFKRWLADLEAGKWLQGRINPVPAARTPFNAPAVPADEDDREAAQLPQDGYQVVYELADLNSWIKRIKQAGQFTFDTETDSLDTLSANLIGLSFAITPGDAAYLPVGHDYLDAPDQLNRDEVLALLKPLLEDPAIRKIGQNLKFDRGVLQRYDIELAGIAFDTMLESYVLNSVSGRHDMDSMADRFLKHTTVGFADIAGKGKNQLTFNQIALEQAGPYAAEDVDVTLRLHEKFWPQIERETGLKKVFEEIEMPLVPVLSRIERTGVLIDEKILAAHSVELTKRLGELETEAHELAGEAFNLSSTKQLQAILYDKQKLPILKKTPGGAPSTNEEVLAELALDYPLPKLLLEYRGLAKLKSTYTDKLPLMINPHSKRVHTSYQQAVTATGRLSSTDPNLQNIPVRNDEGRRIRQAFIAPKDSVIVAADYSQIELRIMAHLSRDQGLLKAFAEGKDIHRATAAEVFGLALEKVSNEQRRSAKAINFGLIYGMSAFGLARQLSVGRAQAQRYMNLYFERYPGVLEYMERTRRQAEEQGYVSTLDGRRLYLPDIHSRNGTRKKAAERAAINAPMQGTAADIIKRAMIAIDSWLQKEKPAVRMIMQVHDELVFEVRRDAVESAIPRIKSLMEGSFALDVPLRVDVGMGENWDQAH</sequence>
<dbReference type="FunFam" id="1.10.150.20:FF:000003">
    <property type="entry name" value="DNA polymerase I"/>
    <property type="match status" value="1"/>
</dbReference>
<dbReference type="GO" id="GO:0008409">
    <property type="term" value="F:5'-3' exonuclease activity"/>
    <property type="evidence" value="ECO:0007669"/>
    <property type="project" value="UniProtKB-UniRule"/>
</dbReference>
<dbReference type="SMART" id="SM00474">
    <property type="entry name" value="35EXOc"/>
    <property type="match status" value="1"/>
</dbReference>
<dbReference type="Gene3D" id="1.10.150.20">
    <property type="entry name" value="5' to 3' exonuclease, C-terminal subdomain"/>
    <property type="match status" value="2"/>
</dbReference>
<reference evidence="22 23" key="2">
    <citation type="submission" date="2020-02" db="EMBL/GenBank/DDBJ databases">
        <title>The new genus of Enterobacteriales.</title>
        <authorList>
            <person name="Kim I.S."/>
        </authorList>
    </citation>
    <scope>NUCLEOTIDE SEQUENCE [LARGE SCALE GENOMIC DNA]</scope>
    <source>
        <strain evidence="22 23">SAP-6</strain>
    </source>
</reference>
<dbReference type="FunFam" id="3.40.50.1010:FF:000001">
    <property type="entry name" value="DNA polymerase I"/>
    <property type="match status" value="1"/>
</dbReference>
<dbReference type="SMART" id="SM00475">
    <property type="entry name" value="53EXOc"/>
    <property type="match status" value="1"/>
</dbReference>